<dbReference type="Proteomes" id="UP001241848">
    <property type="component" value="Unassembled WGS sequence"/>
</dbReference>
<dbReference type="InterPro" id="IPR051448">
    <property type="entry name" value="CdaR-like_regulators"/>
</dbReference>
<keyword evidence="4" id="KW-1185">Reference proteome</keyword>
<organism evidence="3 4">
    <name type="scientific">Paenibacillus zeirhizosphaerae</name>
    <dbReference type="NCBI Taxonomy" id="2987519"/>
    <lineage>
        <taxon>Bacteria</taxon>
        <taxon>Bacillati</taxon>
        <taxon>Bacillota</taxon>
        <taxon>Bacilli</taxon>
        <taxon>Bacillales</taxon>
        <taxon>Paenibacillaceae</taxon>
        <taxon>Paenibacillus</taxon>
    </lineage>
</organism>
<dbReference type="PANTHER" id="PTHR33744">
    <property type="entry name" value="CARBOHYDRATE DIACID REGULATOR"/>
    <property type="match status" value="1"/>
</dbReference>
<dbReference type="InterPro" id="IPR042070">
    <property type="entry name" value="PucR_C-HTH_sf"/>
</dbReference>
<sequence>MNGEEQLTIAEMLKRPVFHRAKLAAGERGGHRLVGWVHVLEITHISPFVSRNDLILTTGLWLKRYEEERIEYMKQLFSQGAAGLCVEFGTTIDAVPDEILQWAEEHDFPVIVFEQPVRFVEITQDIHSLLINRHHLLLKNLESFSRKLQQETLRSSDMTAILRLLYDYVSRPVVYISSIDANRFMPSIDAGLAEELEDLYGREVEGRIHADQDVHLLFPLTSHTSVLFQPVVCFGQVFSAVGIVLQGEKPGEAVSLLLDYTAKAAATLVLRTQFLEERLLRNQNELIQELINRQIRSEEQAQTRMGLRLLAKGEYLFMAGMIEVESIDKEAVQVRREAIHQDILVLLRSLLKKNNLHSLLMMKGNQCYLLCAKESITVRSLSNLRATLSDIVQHLIRYTEEELHGVRIHAGFGKSRSRVLESDQSFHEAYQVIETARGVARMKDILFYDDLGIYQMLKAVPRAPFLVTFVEDHLGALITYDQEHQMQLLDTLDMYFQCRGSKKDTADRLYIHRQTLYNRLTKITEIVGADLLSPDKRRCLEMALLAHRMLQSEGS</sequence>
<proteinExistence type="predicted"/>
<protein>
    <submittedName>
        <fullName evidence="3">PucR family transcriptional regulator ligand-binding domain-containing protein</fullName>
    </submittedName>
</protein>
<dbReference type="Pfam" id="PF13556">
    <property type="entry name" value="HTH_30"/>
    <property type="match status" value="1"/>
</dbReference>
<evidence type="ECO:0000259" key="2">
    <source>
        <dbReference type="Pfam" id="PF13556"/>
    </source>
</evidence>
<feature type="domain" description="Purine catabolism PurC-like" evidence="1">
    <location>
        <begin position="11"/>
        <end position="130"/>
    </location>
</feature>
<accession>A0ABT9FWG1</accession>
<reference evidence="3 4" key="1">
    <citation type="submission" date="2022-10" db="EMBL/GenBank/DDBJ databases">
        <title>Paenibacillus description and whole genome data of maize root bacterial community.</title>
        <authorList>
            <person name="Marton D."/>
            <person name="Farkas M."/>
            <person name="Cserhati M."/>
        </authorList>
    </citation>
    <scope>NUCLEOTIDE SEQUENCE [LARGE SCALE GENOMIC DNA]</scope>
    <source>
        <strain evidence="3 4">P96</strain>
    </source>
</reference>
<evidence type="ECO:0000313" key="3">
    <source>
        <dbReference type="EMBL" id="MDP4099058.1"/>
    </source>
</evidence>
<dbReference type="Pfam" id="PF07905">
    <property type="entry name" value="PucR"/>
    <property type="match status" value="1"/>
</dbReference>
<evidence type="ECO:0000313" key="4">
    <source>
        <dbReference type="Proteomes" id="UP001241848"/>
    </source>
</evidence>
<dbReference type="InterPro" id="IPR012914">
    <property type="entry name" value="PucR_dom"/>
</dbReference>
<dbReference type="EMBL" id="JAPCKK010000031">
    <property type="protein sequence ID" value="MDP4099058.1"/>
    <property type="molecule type" value="Genomic_DNA"/>
</dbReference>
<name>A0ABT9FWG1_9BACL</name>
<dbReference type="Gene3D" id="1.10.10.2840">
    <property type="entry name" value="PucR C-terminal helix-turn-helix domain"/>
    <property type="match status" value="1"/>
</dbReference>
<dbReference type="PANTHER" id="PTHR33744:SF1">
    <property type="entry name" value="DNA-BINDING TRANSCRIPTIONAL ACTIVATOR ADER"/>
    <property type="match status" value="1"/>
</dbReference>
<evidence type="ECO:0000259" key="1">
    <source>
        <dbReference type="Pfam" id="PF07905"/>
    </source>
</evidence>
<feature type="domain" description="PucR C-terminal helix-turn-helix" evidence="2">
    <location>
        <begin position="488"/>
        <end position="546"/>
    </location>
</feature>
<gene>
    <name evidence="3" type="ORF">OIN60_20230</name>
</gene>
<dbReference type="RefSeq" id="WP_305756671.1">
    <property type="nucleotide sequence ID" value="NZ_JAPCKK010000031.1"/>
</dbReference>
<dbReference type="InterPro" id="IPR025736">
    <property type="entry name" value="PucR_C-HTH_dom"/>
</dbReference>
<comment type="caution">
    <text evidence="3">The sequence shown here is derived from an EMBL/GenBank/DDBJ whole genome shotgun (WGS) entry which is preliminary data.</text>
</comment>